<dbReference type="AlphaFoldDB" id="W9QMM1"/>
<evidence type="ECO:0000256" key="1">
    <source>
        <dbReference type="SAM" id="MobiDB-lite"/>
    </source>
</evidence>
<dbReference type="eggNOG" id="ENOG502SCSA">
    <property type="taxonomic scope" value="Eukaryota"/>
</dbReference>
<accession>W9QMM1</accession>
<feature type="compositionally biased region" description="Basic and acidic residues" evidence="1">
    <location>
        <begin position="241"/>
        <end position="253"/>
    </location>
</feature>
<dbReference type="Proteomes" id="UP000030645">
    <property type="component" value="Unassembled WGS sequence"/>
</dbReference>
<sequence length="331" mass="36700">MPQKHGKGKASSSGSSGLRLIDGKFVNVAAKAKFWKFMEKNKSIRVERGLRPPEFDIEGDIANNIVQQNWQNLTDMQNPAVATVVREFYANGYYDIGAVEDDEYAAFLTEGGDYDPIVREMCIPGWSIDIGVVIRDDLVKSLEARATGAHTHPCLITGLCRNAGVSIDLTESLRLCGALIDKSSIDKFVKWPGGRHIESGLGFELYDNNDAPRPPTLLPRLCILGGRNWIQGVSAQQTSALHEREQIREDNCHRQPSRTRTHREEAGPSSAPDMTNYSPSIEDVYRMTVQQGPANSSTAMPPAYPDYLLQPYHPQPAPPETQEESDDNEGM</sequence>
<reference evidence="3" key="1">
    <citation type="submission" date="2013-01" db="EMBL/GenBank/DDBJ databases">
        <title>Draft Genome Sequence of a Mulberry Tree, Morus notabilis C.K. Schneid.</title>
        <authorList>
            <person name="He N."/>
            <person name="Zhao S."/>
        </authorList>
    </citation>
    <scope>NUCLEOTIDE SEQUENCE</scope>
</reference>
<evidence type="ECO:0000313" key="2">
    <source>
        <dbReference type="EMBL" id="EXB28865.1"/>
    </source>
</evidence>
<feature type="region of interest" description="Disordered" evidence="1">
    <location>
        <begin position="240"/>
        <end position="331"/>
    </location>
</feature>
<dbReference type="EMBL" id="KE343423">
    <property type="protein sequence ID" value="EXB28865.1"/>
    <property type="molecule type" value="Genomic_DNA"/>
</dbReference>
<name>W9QMM1_9ROSA</name>
<keyword evidence="3" id="KW-1185">Reference proteome</keyword>
<organism evidence="2 3">
    <name type="scientific">Morus notabilis</name>
    <dbReference type="NCBI Taxonomy" id="981085"/>
    <lineage>
        <taxon>Eukaryota</taxon>
        <taxon>Viridiplantae</taxon>
        <taxon>Streptophyta</taxon>
        <taxon>Embryophyta</taxon>
        <taxon>Tracheophyta</taxon>
        <taxon>Spermatophyta</taxon>
        <taxon>Magnoliopsida</taxon>
        <taxon>eudicotyledons</taxon>
        <taxon>Gunneridae</taxon>
        <taxon>Pentapetalae</taxon>
        <taxon>rosids</taxon>
        <taxon>fabids</taxon>
        <taxon>Rosales</taxon>
        <taxon>Moraceae</taxon>
        <taxon>Moreae</taxon>
        <taxon>Morus</taxon>
    </lineage>
</organism>
<proteinExistence type="predicted"/>
<feature type="compositionally biased region" description="Polar residues" evidence="1">
    <location>
        <begin position="288"/>
        <end position="299"/>
    </location>
</feature>
<gene>
    <name evidence="2" type="ORF">L484_015798</name>
</gene>
<evidence type="ECO:0000313" key="3">
    <source>
        <dbReference type="Proteomes" id="UP000030645"/>
    </source>
</evidence>
<protein>
    <submittedName>
        <fullName evidence="2">Uncharacterized protein</fullName>
    </submittedName>
</protein>
<feature type="compositionally biased region" description="Acidic residues" evidence="1">
    <location>
        <begin position="321"/>
        <end position="331"/>
    </location>
</feature>